<dbReference type="EMBL" id="PDJC01000001">
    <property type="protein sequence ID" value="PFG15710.1"/>
    <property type="molecule type" value="Genomic_DNA"/>
</dbReference>
<dbReference type="Pfam" id="PF00294">
    <property type="entry name" value="PfkB"/>
    <property type="match status" value="1"/>
</dbReference>
<evidence type="ECO:0000256" key="9">
    <source>
        <dbReference type="ARBA" id="ARBA00047745"/>
    </source>
</evidence>
<protein>
    <recommendedName>
        <fullName evidence="3 11">1-phosphofructokinase</fullName>
        <shortName evidence="11">Fru1PK</shortName>
        <ecNumber evidence="2 11">2.7.1.56</ecNumber>
    </recommendedName>
    <alternativeName>
        <fullName evidence="8 11">Fructose 1-phosphate kinase</fullName>
    </alternativeName>
</protein>
<evidence type="ECO:0000313" key="14">
    <source>
        <dbReference type="Proteomes" id="UP000226079"/>
    </source>
</evidence>
<keyword evidence="6 11" id="KW-0418">Kinase</keyword>
<keyword evidence="5 11" id="KW-0547">Nucleotide-binding</keyword>
<dbReference type="InterPro" id="IPR002173">
    <property type="entry name" value="Carboh/pur_kinase_PfkB_CS"/>
</dbReference>
<dbReference type="PROSITE" id="PS00583">
    <property type="entry name" value="PFKB_KINASES_1"/>
    <property type="match status" value="1"/>
</dbReference>
<evidence type="ECO:0000256" key="1">
    <source>
        <dbReference type="ARBA" id="ARBA00010688"/>
    </source>
</evidence>
<evidence type="ECO:0000256" key="4">
    <source>
        <dbReference type="ARBA" id="ARBA00022679"/>
    </source>
</evidence>
<evidence type="ECO:0000256" key="3">
    <source>
        <dbReference type="ARBA" id="ARBA00013596"/>
    </source>
</evidence>
<feature type="domain" description="Carbohydrate kinase PfkB" evidence="12">
    <location>
        <begin position="18"/>
        <end position="290"/>
    </location>
</feature>
<evidence type="ECO:0000256" key="7">
    <source>
        <dbReference type="ARBA" id="ARBA00022840"/>
    </source>
</evidence>
<dbReference type="EC" id="2.7.1.56" evidence="2 11"/>
<dbReference type="GO" id="GO:0008662">
    <property type="term" value="F:1-phosphofructokinase activity"/>
    <property type="evidence" value="ECO:0007669"/>
    <property type="project" value="UniProtKB-UniRule"/>
</dbReference>
<dbReference type="InterPro" id="IPR029056">
    <property type="entry name" value="Ribokinase-like"/>
</dbReference>
<dbReference type="PROSITE" id="PS00584">
    <property type="entry name" value="PFKB_KINASES_2"/>
    <property type="match status" value="1"/>
</dbReference>
<dbReference type="PANTHER" id="PTHR46566:SF5">
    <property type="entry name" value="1-PHOSPHOFRUCTOKINASE"/>
    <property type="match status" value="1"/>
</dbReference>
<reference evidence="13 14" key="1">
    <citation type="submission" date="2017-10" db="EMBL/GenBank/DDBJ databases">
        <title>Sequencing the genomes of 1000 actinobacteria strains.</title>
        <authorList>
            <person name="Klenk H.-P."/>
        </authorList>
    </citation>
    <scope>NUCLEOTIDE SEQUENCE [LARGE SCALE GENOMIC DNA]</scope>
    <source>
        <strain evidence="13 14">DSM 15597</strain>
    </source>
</reference>
<evidence type="ECO:0000256" key="2">
    <source>
        <dbReference type="ARBA" id="ARBA00012131"/>
    </source>
</evidence>
<keyword evidence="4 10" id="KW-0808">Transferase</keyword>
<evidence type="ECO:0000313" key="13">
    <source>
        <dbReference type="EMBL" id="PFG15710.1"/>
    </source>
</evidence>
<dbReference type="FunFam" id="3.40.1190.20:FF:000001">
    <property type="entry name" value="Phosphofructokinase"/>
    <property type="match status" value="1"/>
</dbReference>
<accession>A0A2A9CPW9</accession>
<dbReference type="GO" id="GO:0016052">
    <property type="term" value="P:carbohydrate catabolic process"/>
    <property type="evidence" value="ECO:0007669"/>
    <property type="project" value="UniProtKB-ARBA"/>
</dbReference>
<comment type="similarity">
    <text evidence="1 11">Belongs to the carbohydrate kinase PfkB family.</text>
</comment>
<dbReference type="Proteomes" id="UP000226079">
    <property type="component" value="Unassembled WGS sequence"/>
</dbReference>
<dbReference type="PANTHER" id="PTHR46566">
    <property type="entry name" value="1-PHOSPHOFRUCTOKINASE-RELATED"/>
    <property type="match status" value="1"/>
</dbReference>
<evidence type="ECO:0000256" key="8">
    <source>
        <dbReference type="ARBA" id="ARBA00032802"/>
    </source>
</evidence>
<gene>
    <name evidence="13" type="ORF">ATK74_0230</name>
</gene>
<dbReference type="NCBIfam" id="TIGR03828">
    <property type="entry name" value="pfkB"/>
    <property type="match status" value="1"/>
</dbReference>
<comment type="function">
    <text evidence="11">Catalyzes the ATP-dependent phosphorylation of fructose-l-phosphate to fructose-l,6-bisphosphate.</text>
</comment>
<dbReference type="GO" id="GO:0044281">
    <property type="term" value="P:small molecule metabolic process"/>
    <property type="evidence" value="ECO:0007669"/>
    <property type="project" value="UniProtKB-ARBA"/>
</dbReference>
<dbReference type="Gene3D" id="3.40.1190.20">
    <property type="match status" value="1"/>
</dbReference>
<dbReference type="NCBIfam" id="TIGR03168">
    <property type="entry name" value="1-PFK"/>
    <property type="match status" value="1"/>
</dbReference>
<dbReference type="AlphaFoldDB" id="A0A2A9CPW9"/>
<organism evidence="13 14">
    <name type="scientific">Propionicimonas paludicola</name>
    <dbReference type="NCBI Taxonomy" id="185243"/>
    <lineage>
        <taxon>Bacteria</taxon>
        <taxon>Bacillati</taxon>
        <taxon>Actinomycetota</taxon>
        <taxon>Actinomycetes</taxon>
        <taxon>Propionibacteriales</taxon>
        <taxon>Nocardioidaceae</taxon>
        <taxon>Propionicimonas</taxon>
    </lineage>
</organism>
<evidence type="ECO:0000256" key="5">
    <source>
        <dbReference type="ARBA" id="ARBA00022741"/>
    </source>
</evidence>
<comment type="caution">
    <text evidence="13">The sequence shown here is derived from an EMBL/GenBank/DDBJ whole genome shotgun (WGS) entry which is preliminary data.</text>
</comment>
<dbReference type="CDD" id="cd01164">
    <property type="entry name" value="FruK_PfkB_like"/>
    <property type="match status" value="1"/>
</dbReference>
<dbReference type="GO" id="GO:0005829">
    <property type="term" value="C:cytosol"/>
    <property type="evidence" value="ECO:0007669"/>
    <property type="project" value="TreeGrafter"/>
</dbReference>
<dbReference type="GO" id="GO:0005524">
    <property type="term" value="F:ATP binding"/>
    <property type="evidence" value="ECO:0007669"/>
    <property type="project" value="UniProtKB-UniRule"/>
</dbReference>
<keyword evidence="7 11" id="KW-0067">ATP-binding</keyword>
<dbReference type="SUPFAM" id="SSF53613">
    <property type="entry name" value="Ribokinase-like"/>
    <property type="match status" value="1"/>
</dbReference>
<dbReference type="OrthoDB" id="9801219at2"/>
<dbReference type="RefSeq" id="WP_098459320.1">
    <property type="nucleotide sequence ID" value="NZ_PDJC01000001.1"/>
</dbReference>
<evidence type="ECO:0000259" key="12">
    <source>
        <dbReference type="Pfam" id="PF00294"/>
    </source>
</evidence>
<evidence type="ECO:0000256" key="10">
    <source>
        <dbReference type="PIRNR" id="PIRNR000535"/>
    </source>
</evidence>
<dbReference type="InterPro" id="IPR011611">
    <property type="entry name" value="PfkB_dom"/>
</dbReference>
<dbReference type="InterPro" id="IPR022463">
    <property type="entry name" value="1-PFruKinase"/>
</dbReference>
<keyword evidence="14" id="KW-1185">Reference proteome</keyword>
<name>A0A2A9CPW9_9ACTN</name>
<proteinExistence type="inferred from homology"/>
<comment type="catalytic activity">
    <reaction evidence="9 11">
        <text>beta-D-fructose 1-phosphate + ATP = beta-D-fructose 1,6-bisphosphate + ADP + H(+)</text>
        <dbReference type="Rhea" id="RHEA:14213"/>
        <dbReference type="ChEBI" id="CHEBI:15378"/>
        <dbReference type="ChEBI" id="CHEBI:30616"/>
        <dbReference type="ChEBI" id="CHEBI:32966"/>
        <dbReference type="ChEBI" id="CHEBI:138881"/>
        <dbReference type="ChEBI" id="CHEBI:456216"/>
        <dbReference type="EC" id="2.7.1.56"/>
    </reaction>
</comment>
<sequence length="315" mass="31688">MIVTLTPNPSVDRTVTLPRLERGAVLRATESREDPGGKGLNVSRALAASGTASTAVFPVGGIYGRLMLNLLEGEPVTLAAVPISEPIRANITIAETDGTTTKVNEPGPVLSVAEADALRSAALDASRGASWVVCCGSLPPGLDDDFYAPLIRHCQASGVRVAVDTSGEPMAAALAAKPALIKPNRIELAEAVGRELVTVGEVIDAASALVDGGIETVVISLGRDGALLVDAAGAVHAASEIGCPVSTVGAGDALLAGYLHAVDSGADRETALRTAVAFGSAAVLLPGSSMPGPSDIAAITVSSTMSPDRARSLSD</sequence>
<evidence type="ECO:0000256" key="6">
    <source>
        <dbReference type="ARBA" id="ARBA00022777"/>
    </source>
</evidence>
<evidence type="ECO:0000256" key="11">
    <source>
        <dbReference type="RuleBase" id="RU369061"/>
    </source>
</evidence>
<dbReference type="PIRSF" id="PIRSF000535">
    <property type="entry name" value="1PFK/6PFK/LacC"/>
    <property type="match status" value="1"/>
</dbReference>
<dbReference type="InterPro" id="IPR017583">
    <property type="entry name" value="Tagatose/fructose_Pkinase"/>
</dbReference>